<dbReference type="AlphaFoldDB" id="A0A835Y7D9"/>
<comment type="caution">
    <text evidence="7">The sequence shown here is derived from an EMBL/GenBank/DDBJ whole genome shotgun (WGS) entry which is preliminary data.</text>
</comment>
<keyword evidence="8" id="KW-1185">Reference proteome</keyword>
<keyword evidence="3" id="KW-0862">Zinc</keyword>
<evidence type="ECO:0000259" key="6">
    <source>
        <dbReference type="PROSITE" id="PS50865"/>
    </source>
</evidence>
<protein>
    <recommendedName>
        <fullName evidence="6">MYND-type domain-containing protein</fullName>
    </recommendedName>
</protein>
<gene>
    <name evidence="7" type="ORF">HYH03_004571</name>
</gene>
<dbReference type="EMBL" id="JAEHOE010000014">
    <property type="protein sequence ID" value="KAG2497416.1"/>
    <property type="molecule type" value="Genomic_DNA"/>
</dbReference>
<name>A0A835Y7D9_9CHLO</name>
<dbReference type="PROSITE" id="PS50865">
    <property type="entry name" value="ZF_MYND_2"/>
    <property type="match status" value="1"/>
</dbReference>
<evidence type="ECO:0000313" key="7">
    <source>
        <dbReference type="EMBL" id="KAG2497416.1"/>
    </source>
</evidence>
<dbReference type="Proteomes" id="UP000612055">
    <property type="component" value="Unassembled WGS sequence"/>
</dbReference>
<evidence type="ECO:0000256" key="3">
    <source>
        <dbReference type="ARBA" id="ARBA00022833"/>
    </source>
</evidence>
<sequence length="1073" mass="109264">MGLRNAQLLLDMDMLLKATLTLQEAVRRLEATAERPWNDELKDKLFWVAIGCASVAAFAGRVLRRTAVAVCQGQLPATSGVPGSRTGTAADGAAALLAQLTAPELAAALAGLFESVRRSSPPATVSATSREGVTAALAAQSLDAFSAAPGWVAAANEAALTLSNFAVTRTCLLDAATAVVFRQLPGRCWRCSGWLEASSLLDAMAGAVLAMPSPPAGLPPNAVVTVGLTIHKAQLSSIKHVVACAANSLSFLGGIVPLLLATPEPNGTAPKPRALALAVGRLLAGPRVQWLQRALLERWMLDARAGVAVAEANGQPPPYDVSANDSDGEQASCGWPMLDRLSVFRLNRYALGPSASPQIEAEKDDTARLSAALTQVEPFLLTAHLAQWLTWQLQDDGPSGEPAAAGAPAAAAAVLPLSLPPLSYSMHLVCRMLEAACRLLRAGGRLGYGRWSLRLVEIAAPLALRPWAEPDGVPPDQLEAAKPAAVAAAWWGLGAVVAETRRPGDPNALSVGGRASAEVNGWKPFSCQYIQALEALLFQHATGLSVLSPAACADLATRLASCGWLRVANSLLRLHAARADRGGAAAGVPSPDQVVTATVKLLPPLLALTGLTGGGSGAGAATGKDFAGLAATLAKLASRATARVEMAMKAMEAHNELNGMGEMDIALALGEPRALAQHLALVMPDVLRRLAAAPGTGPEAAAPSGTGPEAAVPADTGAEAAATAEAAGSGAPAAAAAAAAAAEESKELRPALVALARGFVRLGGALMRAHKPLVDCAVAQLDTEDEEPVPTGGLVPASELAAMLRVAAAGAAAVEQGLAQGWLAGPRALAVAQADRLLVFALALLETMEEPAFHMLETALTAQPGLGGAAEAADMRRAQGEAAPPLAAALAAAAAHEALGADVESWLRPVPSNPQEPSWMPLLDVLKGSGGERGTELAAALRRLRLAAGRRPAGGCGSADVGAGMGAFADEASELWAARRARLGLWPGPGAPEEAQAQAAGWSGDAVVCGWVGCVNFAGESEGSLKLKRCGGCGAVRYCSAECQRADWRGGHKEQCKAAGAGAGARKGASGSR</sequence>
<dbReference type="Pfam" id="PF01753">
    <property type="entry name" value="zf-MYND"/>
    <property type="match status" value="1"/>
</dbReference>
<evidence type="ECO:0000313" key="8">
    <source>
        <dbReference type="Proteomes" id="UP000612055"/>
    </source>
</evidence>
<dbReference type="GO" id="GO:0008270">
    <property type="term" value="F:zinc ion binding"/>
    <property type="evidence" value="ECO:0007669"/>
    <property type="project" value="UniProtKB-KW"/>
</dbReference>
<evidence type="ECO:0000256" key="5">
    <source>
        <dbReference type="SAM" id="MobiDB-lite"/>
    </source>
</evidence>
<dbReference type="Gene3D" id="6.10.140.2220">
    <property type="match status" value="1"/>
</dbReference>
<feature type="domain" description="MYND-type" evidence="6">
    <location>
        <begin position="1014"/>
        <end position="1056"/>
    </location>
</feature>
<proteinExistence type="predicted"/>
<keyword evidence="1" id="KW-0479">Metal-binding</keyword>
<dbReference type="InterPro" id="IPR002893">
    <property type="entry name" value="Znf_MYND"/>
</dbReference>
<accession>A0A835Y7D9</accession>
<dbReference type="SUPFAM" id="SSF144232">
    <property type="entry name" value="HIT/MYND zinc finger-like"/>
    <property type="match status" value="1"/>
</dbReference>
<evidence type="ECO:0000256" key="1">
    <source>
        <dbReference type="ARBA" id="ARBA00022723"/>
    </source>
</evidence>
<keyword evidence="2 4" id="KW-0863">Zinc-finger</keyword>
<evidence type="ECO:0000256" key="2">
    <source>
        <dbReference type="ARBA" id="ARBA00022771"/>
    </source>
</evidence>
<organism evidence="7 8">
    <name type="scientific">Edaphochlamys debaryana</name>
    <dbReference type="NCBI Taxonomy" id="47281"/>
    <lineage>
        <taxon>Eukaryota</taxon>
        <taxon>Viridiplantae</taxon>
        <taxon>Chlorophyta</taxon>
        <taxon>core chlorophytes</taxon>
        <taxon>Chlorophyceae</taxon>
        <taxon>CS clade</taxon>
        <taxon>Chlamydomonadales</taxon>
        <taxon>Chlamydomonadales incertae sedis</taxon>
        <taxon>Edaphochlamys</taxon>
    </lineage>
</organism>
<evidence type="ECO:0000256" key="4">
    <source>
        <dbReference type="PROSITE-ProRule" id="PRU00134"/>
    </source>
</evidence>
<reference evidence="7" key="1">
    <citation type="journal article" date="2020" name="bioRxiv">
        <title>Comparative genomics of Chlamydomonas.</title>
        <authorList>
            <person name="Craig R.J."/>
            <person name="Hasan A.R."/>
            <person name="Ness R.W."/>
            <person name="Keightley P.D."/>
        </authorList>
    </citation>
    <scope>NUCLEOTIDE SEQUENCE</scope>
    <source>
        <strain evidence="7">CCAP 11/70</strain>
    </source>
</reference>
<feature type="region of interest" description="Disordered" evidence="5">
    <location>
        <begin position="694"/>
        <end position="725"/>
    </location>
</feature>
<dbReference type="OrthoDB" id="5855668at2759"/>